<dbReference type="EMBL" id="KN840474">
    <property type="protein sequence ID" value="KIP08829.1"/>
    <property type="molecule type" value="Genomic_DNA"/>
</dbReference>
<accession>A0A0C3NU64</accession>
<evidence type="ECO:0000313" key="2">
    <source>
        <dbReference type="EMBL" id="KIP08829.1"/>
    </source>
</evidence>
<protein>
    <submittedName>
        <fullName evidence="2">Uncharacterized protein</fullName>
    </submittedName>
</protein>
<organism evidence="2 3">
    <name type="scientific">Phlebiopsis gigantea (strain 11061_1 CR5-6)</name>
    <name type="common">White-rot fungus</name>
    <name type="synonym">Peniophora gigantea</name>
    <dbReference type="NCBI Taxonomy" id="745531"/>
    <lineage>
        <taxon>Eukaryota</taxon>
        <taxon>Fungi</taxon>
        <taxon>Dikarya</taxon>
        <taxon>Basidiomycota</taxon>
        <taxon>Agaricomycotina</taxon>
        <taxon>Agaricomycetes</taxon>
        <taxon>Polyporales</taxon>
        <taxon>Phanerochaetaceae</taxon>
        <taxon>Phlebiopsis</taxon>
    </lineage>
</organism>
<dbReference type="OrthoDB" id="3167181at2759"/>
<name>A0A0C3NU64_PHLG1</name>
<gene>
    <name evidence="2" type="ORF">PHLGIDRAFT_34800</name>
</gene>
<dbReference type="STRING" id="745531.A0A0C3NU64"/>
<reference evidence="2 3" key="1">
    <citation type="journal article" date="2014" name="PLoS Genet.">
        <title>Analysis of the Phlebiopsis gigantea genome, transcriptome and secretome provides insight into its pioneer colonization strategies of wood.</title>
        <authorList>
            <person name="Hori C."/>
            <person name="Ishida T."/>
            <person name="Igarashi K."/>
            <person name="Samejima M."/>
            <person name="Suzuki H."/>
            <person name="Master E."/>
            <person name="Ferreira P."/>
            <person name="Ruiz-Duenas F.J."/>
            <person name="Held B."/>
            <person name="Canessa P."/>
            <person name="Larrondo L.F."/>
            <person name="Schmoll M."/>
            <person name="Druzhinina I.S."/>
            <person name="Kubicek C.P."/>
            <person name="Gaskell J.A."/>
            <person name="Kersten P."/>
            <person name="St John F."/>
            <person name="Glasner J."/>
            <person name="Sabat G."/>
            <person name="Splinter BonDurant S."/>
            <person name="Syed K."/>
            <person name="Yadav J."/>
            <person name="Mgbeahuruike A.C."/>
            <person name="Kovalchuk A."/>
            <person name="Asiegbu F.O."/>
            <person name="Lackner G."/>
            <person name="Hoffmeister D."/>
            <person name="Rencoret J."/>
            <person name="Gutierrez A."/>
            <person name="Sun H."/>
            <person name="Lindquist E."/>
            <person name="Barry K."/>
            <person name="Riley R."/>
            <person name="Grigoriev I.V."/>
            <person name="Henrissat B."/>
            <person name="Kues U."/>
            <person name="Berka R.M."/>
            <person name="Martinez A.T."/>
            <person name="Covert S.F."/>
            <person name="Blanchette R.A."/>
            <person name="Cullen D."/>
        </authorList>
    </citation>
    <scope>NUCLEOTIDE SEQUENCE [LARGE SCALE GENOMIC DNA]</scope>
    <source>
        <strain evidence="2 3">11061_1 CR5-6</strain>
    </source>
</reference>
<keyword evidence="3" id="KW-1185">Reference proteome</keyword>
<feature type="signal peptide" evidence="1">
    <location>
        <begin position="1"/>
        <end position="22"/>
    </location>
</feature>
<evidence type="ECO:0000256" key="1">
    <source>
        <dbReference type="SAM" id="SignalP"/>
    </source>
</evidence>
<sequence length="254" mass="26724">MLLRCLPLFFAVLALLALTAEARPTRGTLLSRQLTVEERGLTNAERLKRGLPPRAPAIGRILPGRAPSAASKYARRSASPSPSPSVITKTFTGRIQVRQANKTSVGFVNNTDTGFLTVDVEKAGTDLRVKIATTASGGPFSLIATNQAWVGSPFVGGGTNDTLAAGSVAVVPIANVPQTSAHAPPTANGASAIWTVDAKTLQLKPHWTNLNGSVVKTTIGYDFQANLLFLTGDIAAYNSLNNNTAEAVKFFLVK</sequence>
<evidence type="ECO:0000313" key="3">
    <source>
        <dbReference type="Proteomes" id="UP000053257"/>
    </source>
</evidence>
<proteinExistence type="predicted"/>
<keyword evidence="1" id="KW-0732">Signal</keyword>
<dbReference type="HOGENOM" id="CLU_066064_1_0_1"/>
<dbReference type="AlphaFoldDB" id="A0A0C3NU64"/>
<feature type="chain" id="PRO_5002167642" evidence="1">
    <location>
        <begin position="23"/>
        <end position="254"/>
    </location>
</feature>
<dbReference type="Proteomes" id="UP000053257">
    <property type="component" value="Unassembled WGS sequence"/>
</dbReference>